<feature type="domain" description="THAP-type" evidence="14">
    <location>
        <begin position="21"/>
        <end position="100"/>
    </location>
</feature>
<keyword evidence="11" id="KW-0131">Cell cycle</keyword>
<dbReference type="SMART" id="SM00692">
    <property type="entry name" value="DM3"/>
    <property type="match status" value="1"/>
</dbReference>
<evidence type="ECO:0000256" key="1">
    <source>
        <dbReference type="ARBA" id="ARBA00004642"/>
    </source>
</evidence>
<evidence type="ECO:0000256" key="9">
    <source>
        <dbReference type="ARBA" id="ARBA00023163"/>
    </source>
</evidence>
<evidence type="ECO:0000256" key="3">
    <source>
        <dbReference type="ARBA" id="ARBA00022723"/>
    </source>
</evidence>
<dbReference type="GO" id="GO:0043565">
    <property type="term" value="F:sequence-specific DNA binding"/>
    <property type="evidence" value="ECO:0007669"/>
    <property type="project" value="InterPro"/>
</dbReference>
<keyword evidence="10" id="KW-0539">Nucleus</keyword>
<dbReference type="Gene3D" id="6.20.210.20">
    <property type="entry name" value="THAP domain"/>
    <property type="match status" value="1"/>
</dbReference>
<name>A0A9D4SQQ5_RHISA</name>
<proteinExistence type="inferred from homology"/>
<evidence type="ECO:0000256" key="13">
    <source>
        <dbReference type="SAM" id="MobiDB-lite"/>
    </source>
</evidence>
<dbReference type="InterPro" id="IPR006612">
    <property type="entry name" value="THAP_Znf"/>
</dbReference>
<keyword evidence="7" id="KW-0175">Coiled coil</keyword>
<evidence type="ECO:0000256" key="6">
    <source>
        <dbReference type="ARBA" id="ARBA00023015"/>
    </source>
</evidence>
<keyword evidence="16" id="KW-1185">Reference proteome</keyword>
<evidence type="ECO:0000313" key="15">
    <source>
        <dbReference type="EMBL" id="KAH7939442.1"/>
    </source>
</evidence>
<evidence type="ECO:0000256" key="12">
    <source>
        <dbReference type="PROSITE-ProRule" id="PRU00309"/>
    </source>
</evidence>
<dbReference type="PANTHER" id="PTHR46600">
    <property type="entry name" value="THAP DOMAIN-CONTAINING"/>
    <property type="match status" value="1"/>
</dbReference>
<accession>A0A9D4SQQ5</accession>
<evidence type="ECO:0000259" key="14">
    <source>
        <dbReference type="PROSITE" id="PS50950"/>
    </source>
</evidence>
<keyword evidence="5" id="KW-0862">Zinc</keyword>
<dbReference type="InterPro" id="IPR026516">
    <property type="entry name" value="THAP1/10"/>
</dbReference>
<reference evidence="15" key="1">
    <citation type="journal article" date="2020" name="Cell">
        <title>Large-Scale Comparative Analyses of Tick Genomes Elucidate Their Genetic Diversity and Vector Capacities.</title>
        <authorList>
            <consortium name="Tick Genome and Microbiome Consortium (TIGMIC)"/>
            <person name="Jia N."/>
            <person name="Wang J."/>
            <person name="Shi W."/>
            <person name="Du L."/>
            <person name="Sun Y."/>
            <person name="Zhan W."/>
            <person name="Jiang J.F."/>
            <person name="Wang Q."/>
            <person name="Zhang B."/>
            <person name="Ji P."/>
            <person name="Bell-Sakyi L."/>
            <person name="Cui X.M."/>
            <person name="Yuan T.T."/>
            <person name="Jiang B.G."/>
            <person name="Yang W.F."/>
            <person name="Lam T.T."/>
            <person name="Chang Q.C."/>
            <person name="Ding S.J."/>
            <person name="Wang X.J."/>
            <person name="Zhu J.G."/>
            <person name="Ruan X.D."/>
            <person name="Zhao L."/>
            <person name="Wei J.T."/>
            <person name="Ye R.Z."/>
            <person name="Que T.C."/>
            <person name="Du C.H."/>
            <person name="Zhou Y.H."/>
            <person name="Cheng J.X."/>
            <person name="Dai P.F."/>
            <person name="Guo W.B."/>
            <person name="Han X.H."/>
            <person name="Huang E.J."/>
            <person name="Li L.F."/>
            <person name="Wei W."/>
            <person name="Gao Y.C."/>
            <person name="Liu J.Z."/>
            <person name="Shao H.Z."/>
            <person name="Wang X."/>
            <person name="Wang C.C."/>
            <person name="Yang T.C."/>
            <person name="Huo Q.B."/>
            <person name="Li W."/>
            <person name="Chen H.Y."/>
            <person name="Chen S.E."/>
            <person name="Zhou L.G."/>
            <person name="Ni X.B."/>
            <person name="Tian J.H."/>
            <person name="Sheng Y."/>
            <person name="Liu T."/>
            <person name="Pan Y.S."/>
            <person name="Xia L.Y."/>
            <person name="Li J."/>
            <person name="Zhao F."/>
            <person name="Cao W.C."/>
        </authorList>
    </citation>
    <scope>NUCLEOTIDE SEQUENCE</scope>
    <source>
        <strain evidence="15">Rsan-2018</strain>
    </source>
</reference>
<feature type="compositionally biased region" description="Polar residues" evidence="13">
    <location>
        <begin position="306"/>
        <end position="321"/>
    </location>
</feature>
<evidence type="ECO:0000256" key="7">
    <source>
        <dbReference type="ARBA" id="ARBA00023054"/>
    </source>
</evidence>
<comment type="similarity">
    <text evidence="2">Belongs to the THAP1 family.</text>
</comment>
<evidence type="ECO:0000256" key="2">
    <source>
        <dbReference type="ARBA" id="ARBA00006177"/>
    </source>
</evidence>
<dbReference type="EMBL" id="JABSTV010001254">
    <property type="protein sequence ID" value="KAH7939442.1"/>
    <property type="molecule type" value="Genomic_DNA"/>
</dbReference>
<comment type="caution">
    <text evidence="15">The sequence shown here is derived from an EMBL/GenBank/DDBJ whole genome shotgun (WGS) entry which is preliminary data.</text>
</comment>
<dbReference type="SMART" id="SM00980">
    <property type="entry name" value="THAP"/>
    <property type="match status" value="1"/>
</dbReference>
<keyword evidence="3" id="KW-0479">Metal-binding</keyword>
<keyword evidence="8 12" id="KW-0238">DNA-binding</keyword>
<keyword evidence="6" id="KW-0805">Transcription regulation</keyword>
<keyword evidence="4 12" id="KW-0863">Zinc-finger</keyword>
<gene>
    <name evidence="15" type="ORF">HPB52_012697</name>
</gene>
<dbReference type="GO" id="GO:0008270">
    <property type="term" value="F:zinc ion binding"/>
    <property type="evidence" value="ECO:0007669"/>
    <property type="project" value="UniProtKB-KW"/>
</dbReference>
<evidence type="ECO:0000256" key="8">
    <source>
        <dbReference type="ARBA" id="ARBA00023125"/>
    </source>
</evidence>
<dbReference type="Pfam" id="PF05485">
    <property type="entry name" value="THAP"/>
    <property type="match status" value="1"/>
</dbReference>
<dbReference type="InterPro" id="IPR038441">
    <property type="entry name" value="THAP_Znf_sf"/>
</dbReference>
<dbReference type="Proteomes" id="UP000821837">
    <property type="component" value="Chromosome 8"/>
</dbReference>
<dbReference type="GO" id="GO:0005654">
    <property type="term" value="C:nucleoplasm"/>
    <property type="evidence" value="ECO:0007669"/>
    <property type="project" value="UniProtKB-SubCell"/>
</dbReference>
<keyword evidence="9" id="KW-0804">Transcription</keyword>
<organism evidence="15 16">
    <name type="scientific">Rhipicephalus sanguineus</name>
    <name type="common">Brown dog tick</name>
    <name type="synonym">Ixodes sanguineus</name>
    <dbReference type="NCBI Taxonomy" id="34632"/>
    <lineage>
        <taxon>Eukaryota</taxon>
        <taxon>Metazoa</taxon>
        <taxon>Ecdysozoa</taxon>
        <taxon>Arthropoda</taxon>
        <taxon>Chelicerata</taxon>
        <taxon>Arachnida</taxon>
        <taxon>Acari</taxon>
        <taxon>Parasitiformes</taxon>
        <taxon>Ixodida</taxon>
        <taxon>Ixodoidea</taxon>
        <taxon>Ixodidae</taxon>
        <taxon>Rhipicephalinae</taxon>
        <taxon>Rhipicephalus</taxon>
        <taxon>Rhipicephalus</taxon>
    </lineage>
</organism>
<dbReference type="PROSITE" id="PS50950">
    <property type="entry name" value="ZF_THAP"/>
    <property type="match status" value="1"/>
</dbReference>
<dbReference type="SUPFAM" id="SSF57716">
    <property type="entry name" value="Glucocorticoid receptor-like (DNA-binding domain)"/>
    <property type="match status" value="1"/>
</dbReference>
<evidence type="ECO:0000256" key="4">
    <source>
        <dbReference type="ARBA" id="ARBA00022771"/>
    </source>
</evidence>
<evidence type="ECO:0000313" key="16">
    <source>
        <dbReference type="Proteomes" id="UP000821837"/>
    </source>
</evidence>
<evidence type="ECO:0000256" key="10">
    <source>
        <dbReference type="ARBA" id="ARBA00023242"/>
    </source>
</evidence>
<sequence>MPALAKPTEELIKLERDETHLQRASDAIDAVYLRKRVADLTFHEIPSDSSLREQWLKAISRDDWVPRSNPLVCSLHFRTADFREDCKKRLLKRGTVPSVFDEQISSTEDAEATEAASRDCERARERKREFGAALKYLDEQAGHTRDLEFSSAGPTIKFMEAIQKCAGCNDTLDVKSAVCSLEEMLKTRIVAAPSNSNAQCSSTFSSRQLLPVQQPLHVTPSAFDKALNTAAQGLKEHCLSERPFVSNPDVVSVAMIGGFIARAASLCCSEQNAALLNTGSSLIKTELVKLIVGLRRFVDRVLPQGRSRTSGARIQPSAQSDQLRRCTDTTLPTPPLSPAPAVQSLAPPHGARSKRAAAPTAATTAHGKAEVDDMAALSVTTLVLLCLRDEKLTQAQRRSGLGALQMEQESRPAVTDNTHAFTAFLTSMLKRVNVISLKLMGVSKFYFYDLDMTSDLKLLLSWLQLSGVDITLVLFKLIDDATQVHAQGQMPGLYDCIFRSMSKISTASTLTSTS</sequence>
<dbReference type="PANTHER" id="PTHR46600:SF1">
    <property type="entry name" value="THAP DOMAIN-CONTAINING PROTEIN 1"/>
    <property type="match status" value="1"/>
</dbReference>
<evidence type="ECO:0000256" key="5">
    <source>
        <dbReference type="ARBA" id="ARBA00022833"/>
    </source>
</evidence>
<dbReference type="AlphaFoldDB" id="A0A9D4SQQ5"/>
<feature type="region of interest" description="Disordered" evidence="13">
    <location>
        <begin position="306"/>
        <end position="364"/>
    </location>
</feature>
<protein>
    <recommendedName>
        <fullName evidence="14">THAP-type domain-containing protein</fullName>
    </recommendedName>
</protein>
<comment type="subcellular location">
    <subcellularLocation>
        <location evidence="1">Nucleus</location>
        <location evidence="1">Nucleoplasm</location>
    </subcellularLocation>
</comment>
<reference evidence="15" key="2">
    <citation type="submission" date="2021-09" db="EMBL/GenBank/DDBJ databases">
        <authorList>
            <person name="Jia N."/>
            <person name="Wang J."/>
            <person name="Shi W."/>
            <person name="Du L."/>
            <person name="Sun Y."/>
            <person name="Zhan W."/>
            <person name="Jiang J."/>
            <person name="Wang Q."/>
            <person name="Zhang B."/>
            <person name="Ji P."/>
            <person name="Sakyi L.B."/>
            <person name="Cui X."/>
            <person name="Yuan T."/>
            <person name="Jiang B."/>
            <person name="Yang W."/>
            <person name="Lam T.T.-Y."/>
            <person name="Chang Q."/>
            <person name="Ding S."/>
            <person name="Wang X."/>
            <person name="Zhu J."/>
            <person name="Ruan X."/>
            <person name="Zhao L."/>
            <person name="Wei J."/>
            <person name="Que T."/>
            <person name="Du C."/>
            <person name="Cheng J."/>
            <person name="Dai P."/>
            <person name="Han X."/>
            <person name="Huang E."/>
            <person name="Gao Y."/>
            <person name="Liu J."/>
            <person name="Shao H."/>
            <person name="Ye R."/>
            <person name="Li L."/>
            <person name="Wei W."/>
            <person name="Wang X."/>
            <person name="Wang C."/>
            <person name="Huo Q."/>
            <person name="Li W."/>
            <person name="Guo W."/>
            <person name="Chen H."/>
            <person name="Chen S."/>
            <person name="Zhou L."/>
            <person name="Zhou L."/>
            <person name="Ni X."/>
            <person name="Tian J."/>
            <person name="Zhou Y."/>
            <person name="Sheng Y."/>
            <person name="Liu T."/>
            <person name="Pan Y."/>
            <person name="Xia L."/>
            <person name="Li J."/>
            <person name="Zhao F."/>
            <person name="Cao W."/>
        </authorList>
    </citation>
    <scope>NUCLEOTIDE SEQUENCE</scope>
    <source>
        <strain evidence="15">Rsan-2018</strain>
        <tissue evidence="15">Larvae</tissue>
    </source>
</reference>
<dbReference type="VEuPathDB" id="VectorBase:RSAN_048815"/>
<evidence type="ECO:0000256" key="11">
    <source>
        <dbReference type="ARBA" id="ARBA00023306"/>
    </source>
</evidence>